<sequence>MRKMTLGAKLFCIGLFVAGVACAVSLGIVITM</sequence>
<name>A0A6B9Y0U3_9CAUD</name>
<dbReference type="EMBL" id="MN882610">
    <property type="protein sequence ID" value="QHS01583.1"/>
    <property type="molecule type" value="Genomic_DNA"/>
</dbReference>
<evidence type="ECO:0000313" key="2">
    <source>
        <dbReference type="Proteomes" id="UP000465071"/>
    </source>
</evidence>
<organism evidence="1 2">
    <name type="scientific">Enterobacter phage vB_EclM_CIP9</name>
    <dbReference type="NCBI Taxonomy" id="2696340"/>
    <lineage>
        <taxon>Viruses</taxon>
        <taxon>Duplodnaviria</taxon>
        <taxon>Heunggongvirae</taxon>
        <taxon>Uroviricota</taxon>
        <taxon>Caudoviricetes</taxon>
        <taxon>Pantevenvirales</taxon>
        <taxon>Straboviridae</taxon>
        <taxon>Tevenvirinae</taxon>
        <taxon>Kanagawavirus</taxon>
        <taxon>Kanagawavirus cipnine</taxon>
    </lineage>
</organism>
<dbReference type="Proteomes" id="UP000465071">
    <property type="component" value="Segment"/>
</dbReference>
<protein>
    <submittedName>
        <fullName evidence="1">Uncharacterized protein</fullName>
    </submittedName>
</protein>
<dbReference type="PROSITE" id="PS51257">
    <property type="entry name" value="PROKAR_LIPOPROTEIN"/>
    <property type="match status" value="1"/>
</dbReference>
<reference evidence="2" key="1">
    <citation type="submission" date="2019-12" db="EMBL/GenBank/DDBJ databases">
        <authorList>
            <person name="Wang K."/>
            <person name="Tamayo M.G."/>
            <person name="Penner T.V."/>
            <person name="Cook B.W.M."/>
            <person name="Court D.A."/>
            <person name="Theriault S.S."/>
        </authorList>
    </citation>
    <scope>NUCLEOTIDE SEQUENCE [LARGE SCALE GENOMIC DNA]</scope>
</reference>
<gene>
    <name evidence="1" type="ORF">CPT_CIP9_047</name>
</gene>
<keyword evidence="2" id="KW-1185">Reference proteome</keyword>
<proteinExistence type="predicted"/>
<evidence type="ECO:0000313" key="1">
    <source>
        <dbReference type="EMBL" id="QHS01583.1"/>
    </source>
</evidence>
<accession>A0A6B9Y0U3</accession>